<evidence type="ECO:0000259" key="4">
    <source>
        <dbReference type="Pfam" id="PF20736"/>
    </source>
</evidence>
<organism evidence="5 6">
    <name type="scientific">Plebeiibacterium marinum</name>
    <dbReference type="NCBI Taxonomy" id="2992111"/>
    <lineage>
        <taxon>Bacteria</taxon>
        <taxon>Pseudomonadati</taxon>
        <taxon>Bacteroidota</taxon>
        <taxon>Bacteroidia</taxon>
        <taxon>Marinilabiliales</taxon>
        <taxon>Marinilabiliaceae</taxon>
        <taxon>Plebeiibacterium</taxon>
    </lineage>
</organism>
<accession>A0AAE3MG16</accession>
<dbReference type="AlphaFoldDB" id="A0AAE3MG16"/>
<dbReference type="GO" id="GO:0005975">
    <property type="term" value="P:carbohydrate metabolic process"/>
    <property type="evidence" value="ECO:0007669"/>
    <property type="project" value="InterPro"/>
</dbReference>
<dbReference type="Pfam" id="PF07944">
    <property type="entry name" value="Beta-AFase-like_GH127_cat"/>
    <property type="match status" value="1"/>
</dbReference>
<dbReference type="InterPro" id="IPR008928">
    <property type="entry name" value="6-hairpin_glycosidase_sf"/>
</dbReference>
<dbReference type="Pfam" id="PF20736">
    <property type="entry name" value="Glyco_hydro127M"/>
    <property type="match status" value="1"/>
</dbReference>
<dbReference type="InterPro" id="IPR010496">
    <property type="entry name" value="AL/BT2_dom"/>
</dbReference>
<protein>
    <submittedName>
        <fullName evidence="5">Glycoside hydrolase family 127 protein</fullName>
    </submittedName>
</protein>
<evidence type="ECO:0000259" key="2">
    <source>
        <dbReference type="Pfam" id="PF06439"/>
    </source>
</evidence>
<dbReference type="SUPFAM" id="SSF49899">
    <property type="entry name" value="Concanavalin A-like lectins/glucanases"/>
    <property type="match status" value="1"/>
</dbReference>
<dbReference type="PANTHER" id="PTHR43465:SF2">
    <property type="entry name" value="DUF1680 DOMAIN PROTEIN (AFU_ORTHOLOGUE AFUA_1G08910)"/>
    <property type="match status" value="1"/>
</dbReference>
<feature type="domain" description="3-keto-alpha-glucoside-1,2-lyase/3-keto-2-hydroxy-glucal hydratase" evidence="2">
    <location>
        <begin position="636"/>
        <end position="805"/>
    </location>
</feature>
<dbReference type="Gene3D" id="2.60.120.560">
    <property type="entry name" value="Exo-inulinase, domain 1"/>
    <property type="match status" value="1"/>
</dbReference>
<dbReference type="Proteomes" id="UP001207408">
    <property type="component" value="Unassembled WGS sequence"/>
</dbReference>
<dbReference type="InterPro" id="IPR013320">
    <property type="entry name" value="ConA-like_dom_sf"/>
</dbReference>
<dbReference type="InterPro" id="IPR001279">
    <property type="entry name" value="Metallo-B-lactamas"/>
</dbReference>
<evidence type="ECO:0000313" key="6">
    <source>
        <dbReference type="Proteomes" id="UP001207408"/>
    </source>
</evidence>
<dbReference type="SUPFAM" id="SSF48208">
    <property type="entry name" value="Six-hairpin glycosidases"/>
    <property type="match status" value="1"/>
</dbReference>
<dbReference type="PANTHER" id="PTHR43465">
    <property type="entry name" value="DUF1680 DOMAIN PROTEIN (AFU_ORTHOLOGUE AFUA_1G08910)"/>
    <property type="match status" value="1"/>
</dbReference>
<feature type="domain" description="Metallo-beta-lactamase" evidence="1">
    <location>
        <begin position="982"/>
        <end position="1154"/>
    </location>
</feature>
<reference evidence="5" key="1">
    <citation type="submission" date="2022-10" db="EMBL/GenBank/DDBJ databases">
        <authorList>
            <person name="Yu W.X."/>
        </authorList>
    </citation>
    <scope>NUCLEOTIDE SEQUENCE</scope>
    <source>
        <strain evidence="5">D04</strain>
    </source>
</reference>
<dbReference type="SUPFAM" id="SSF56281">
    <property type="entry name" value="Metallo-hydrolase/oxidoreductase"/>
    <property type="match status" value="1"/>
</dbReference>
<comment type="caution">
    <text evidence="5">The sequence shown here is derived from an EMBL/GenBank/DDBJ whole genome shotgun (WGS) entry which is preliminary data.</text>
</comment>
<dbReference type="InterPro" id="IPR049046">
    <property type="entry name" value="Beta-AFase-like_GH127_middle"/>
</dbReference>
<feature type="domain" description="Non-reducing end beta-L-arabinofuranosidase-like GH127 catalytic" evidence="3">
    <location>
        <begin position="74"/>
        <end position="375"/>
    </location>
</feature>
<dbReference type="InterPro" id="IPR036866">
    <property type="entry name" value="RibonucZ/Hydroxyglut_hydro"/>
</dbReference>
<keyword evidence="6" id="KW-1185">Reference proteome</keyword>
<dbReference type="EMBL" id="JAPDPI010000031">
    <property type="protein sequence ID" value="MCW3806879.1"/>
    <property type="molecule type" value="Genomic_DNA"/>
</dbReference>
<dbReference type="Pfam" id="PF06439">
    <property type="entry name" value="3keto-disac_hyd"/>
    <property type="match status" value="1"/>
</dbReference>
<dbReference type="Pfam" id="PF00753">
    <property type="entry name" value="Lactamase_B"/>
    <property type="match status" value="1"/>
</dbReference>
<sequence length="1261" mass="141648">MTNYSTNKEPLIETPYTPLPLGSVKANGWLLKQLQLQKEGLTGYSESLYNSASDLGGDCDWLGGTGNSWERAPYYVKGLVALAYTLHNKDLIGKAEKWINWSLNSQDETGFFGPPGNRDWWARMPMLYAIKDYYEATRDARVLPFFTKYFQYQLKHLDEQQLDNWGKARSGDNIEIVFWLYNRTGDSFLMTLADKLEEQAYDWTNILTHNSFNDFGKEFFPKHNVNVPQGMKMPAIYYQKSKKQADKEAFALGRAHLMHDHGQPEGMQSGNEMLGGKSSLTGLEMCSIVEQMQTNETVQMILGDATIGDQLEMVAFNALPGGVSKDFKGLQYYTQANQVISVDGNHGFGQQYGNGLMPGPYSGYGCCRFNLHMGWPYYVKNMWAATNNNGLAAMAYGPGEVKALVGDGAEVVITESTNYPFDEVLTFTISTKQAVSFPLELRIPAWCKKPVVKVNGKKQKQVKAGEFYVISREWKNKDVVELELPMSVQINPEVNQSVSIQRGPLVYALKMDESWISKNDYGNGFKEYQVLPKSNWNYALDIDPDKVEKSISVHKREMPENPFLQTSTPVTLTVKAKKADDWHLALHGLTACDPPYSPIVSSHPTEEIELVPFGAENIRVTCFPVLGNMKEHKDEFVEDFNDGDHNGWVEYSGSWMVQDKMLKSLDVEGRQGSKAIVPSTQFSDFTCDVKLKVGESGDAGLMFRASDVSLGADDFRGYYVGISAESKQIILGKSDGRWHMIKSVSTDIEKGKWYHLKVEVTGAQIKVYLDDMNKTKLDAEDHSFSKGMIGVRAYRALASWDDIHVVKSNLRAEESIQNKENDDEKFSVNKTFPELSNYPDGIVSPVYNSGPGMAVDQEAVTSEDSKMLVVSNTSQATFTSYIDALLESGLTRVSATNTDDNVYYTLKSNDHLYYLYYTLSKNQARIIQDNSTRTLLTELDSREQGSGTTEFYLYSLDYTHGEGQTNKDDYWKIDCGTLLIIKLKDNSLFLVDAGHERQSSDAALKGLMNFMYQITGQEEGSTINIRGWFYSHAHGDHVYMTYPLLEKYHKVLNVESVLFNFPSYHTMRGGYDAGTFVMKKAINTYFPDCKYVKLHTGQQFSLQGVDFDVLFTHEDGVNNKGKNTIGNFNDTSTILSVTMDGKKIVLLGDTDGVGQANMLNMYSTETLKSDCVQTSHHGYNNVTPLYNAIKAPLVLFCNSKENAKDNNLNKYNGAMNAVSNTIPLFADPNTYKLTVVNGEFKTEAIPNYRDKIKKTASSTNP</sequence>
<evidence type="ECO:0000313" key="5">
    <source>
        <dbReference type="EMBL" id="MCW3806879.1"/>
    </source>
</evidence>
<evidence type="ECO:0000259" key="3">
    <source>
        <dbReference type="Pfam" id="PF07944"/>
    </source>
</evidence>
<dbReference type="InterPro" id="IPR012878">
    <property type="entry name" value="Beta-AFase-like_GH127_cat"/>
</dbReference>
<dbReference type="GO" id="GO:0004553">
    <property type="term" value="F:hydrolase activity, hydrolyzing O-glycosyl compounds"/>
    <property type="evidence" value="ECO:0007669"/>
    <property type="project" value="UniProtKB-ARBA"/>
</dbReference>
<keyword evidence="5" id="KW-0378">Hydrolase</keyword>
<feature type="domain" description="Non-reducing end beta-L-arabinofuranosidase-like GH127 middle" evidence="4">
    <location>
        <begin position="395"/>
        <end position="486"/>
    </location>
</feature>
<dbReference type="InterPro" id="IPR049174">
    <property type="entry name" value="Beta-AFase-like"/>
</dbReference>
<dbReference type="Gene3D" id="3.60.15.10">
    <property type="entry name" value="Ribonuclease Z/Hydroxyacylglutathione hydrolase-like"/>
    <property type="match status" value="1"/>
</dbReference>
<gene>
    <name evidence="5" type="ORF">OM074_14675</name>
</gene>
<proteinExistence type="predicted"/>
<name>A0AAE3MG16_9BACT</name>
<dbReference type="RefSeq" id="WP_301200746.1">
    <property type="nucleotide sequence ID" value="NZ_JAPDPI010000031.1"/>
</dbReference>
<evidence type="ECO:0000259" key="1">
    <source>
        <dbReference type="Pfam" id="PF00753"/>
    </source>
</evidence>